<dbReference type="Pfam" id="PF03009">
    <property type="entry name" value="GDPD"/>
    <property type="match status" value="1"/>
</dbReference>
<keyword evidence="3 7" id="KW-0732">Signal</keyword>
<comment type="catalytic activity">
    <reaction evidence="6">
        <text>a sn-glycero-3-phosphodiester + H2O = an alcohol + sn-glycerol 3-phosphate + H(+)</text>
        <dbReference type="Rhea" id="RHEA:12969"/>
        <dbReference type="ChEBI" id="CHEBI:15377"/>
        <dbReference type="ChEBI" id="CHEBI:15378"/>
        <dbReference type="ChEBI" id="CHEBI:30879"/>
        <dbReference type="ChEBI" id="CHEBI:57597"/>
        <dbReference type="ChEBI" id="CHEBI:83408"/>
        <dbReference type="EC" id="3.1.4.46"/>
    </reaction>
</comment>
<keyword evidence="5" id="KW-0378">Hydrolase</keyword>
<sequence length="400" mass="43800">MTTQRIARGPAAALVFTGRLALAAAACAALSACGGNGGSIHSTLDGSRALVIGHRGAAGYLPDHTLEGYRRGIELGADFIEPDLVATRDGVLIVRHEPNITGTTDVSQRPEFASRKTRRMVDGVQEEGWFASDFTLAEIKTLRAIQPLADRDQSFNGRFQIPTLTEVLDLARTEGAKAGRTVGVYIETKHPTYHANLNLKLEDRLLDTLAQYGYTRAASPVMVQSFEVSNLKYLRTKTQVRLVQLVDGNDVKPDGSIDLTAPYDKLYDFAVAGDRRTFASLLTPEGLREVKTYADGIGPWKPYLIPTRIQDANNDGKPDDLNGDGVIDERDRIVMSPTRVVADAHAAGLFVHPYTFRSEAKRLASDYQGDPAAEYRQFFRLGVDGVFSDFPDQARAARDN</sequence>
<evidence type="ECO:0000256" key="4">
    <source>
        <dbReference type="ARBA" id="ARBA00022798"/>
    </source>
</evidence>
<feature type="chain" id="PRO_5011667406" description="glycerophosphodiester phosphodiesterase" evidence="7">
    <location>
        <begin position="29"/>
        <end position="400"/>
    </location>
</feature>
<dbReference type="GO" id="GO:0006071">
    <property type="term" value="P:glycerol metabolic process"/>
    <property type="evidence" value="ECO:0007669"/>
    <property type="project" value="UniProtKB-KW"/>
</dbReference>
<dbReference type="SUPFAM" id="SSF51695">
    <property type="entry name" value="PLC-like phosphodiesterases"/>
    <property type="match status" value="1"/>
</dbReference>
<dbReference type="EMBL" id="FNJL01000001">
    <property type="protein sequence ID" value="SDO51331.1"/>
    <property type="molecule type" value="Genomic_DNA"/>
</dbReference>
<evidence type="ECO:0000256" key="7">
    <source>
        <dbReference type="SAM" id="SignalP"/>
    </source>
</evidence>
<gene>
    <name evidence="9" type="ORF">SAMN04489708_10199</name>
</gene>
<evidence type="ECO:0000313" key="10">
    <source>
        <dbReference type="Proteomes" id="UP000199317"/>
    </source>
</evidence>
<name>A0A1H0K6J5_9BURK</name>
<dbReference type="InterPro" id="IPR017946">
    <property type="entry name" value="PLC-like_Pdiesterase_TIM-brl"/>
</dbReference>
<comment type="similarity">
    <text evidence="1">Belongs to the glycerophosphoryl diester phosphodiesterase family.</text>
</comment>
<dbReference type="GO" id="GO:0008889">
    <property type="term" value="F:glycerophosphodiester phosphodiesterase activity"/>
    <property type="evidence" value="ECO:0007669"/>
    <property type="project" value="UniProtKB-EC"/>
</dbReference>
<evidence type="ECO:0000259" key="8">
    <source>
        <dbReference type="PROSITE" id="PS51704"/>
    </source>
</evidence>
<keyword evidence="10" id="KW-1185">Reference proteome</keyword>
<dbReference type="PANTHER" id="PTHR43620:SF7">
    <property type="entry name" value="GLYCEROPHOSPHODIESTER PHOSPHODIESTERASE GDPD5-RELATED"/>
    <property type="match status" value="1"/>
</dbReference>
<organism evidence="9 10">
    <name type="scientific">Paracidovorax cattleyae</name>
    <dbReference type="NCBI Taxonomy" id="80868"/>
    <lineage>
        <taxon>Bacteria</taxon>
        <taxon>Pseudomonadati</taxon>
        <taxon>Pseudomonadota</taxon>
        <taxon>Betaproteobacteria</taxon>
        <taxon>Burkholderiales</taxon>
        <taxon>Comamonadaceae</taxon>
        <taxon>Paracidovorax</taxon>
    </lineage>
</organism>
<keyword evidence="4" id="KW-0319">Glycerol metabolism</keyword>
<dbReference type="PROSITE" id="PS51257">
    <property type="entry name" value="PROKAR_LIPOPROTEIN"/>
    <property type="match status" value="1"/>
</dbReference>
<evidence type="ECO:0000313" key="9">
    <source>
        <dbReference type="EMBL" id="SDO51331.1"/>
    </source>
</evidence>
<dbReference type="GO" id="GO:0006629">
    <property type="term" value="P:lipid metabolic process"/>
    <property type="evidence" value="ECO:0007669"/>
    <property type="project" value="InterPro"/>
</dbReference>
<dbReference type="InterPro" id="IPR030395">
    <property type="entry name" value="GP_PDE_dom"/>
</dbReference>
<evidence type="ECO:0000256" key="3">
    <source>
        <dbReference type="ARBA" id="ARBA00022729"/>
    </source>
</evidence>
<evidence type="ECO:0000256" key="6">
    <source>
        <dbReference type="ARBA" id="ARBA00047512"/>
    </source>
</evidence>
<dbReference type="Gene3D" id="3.20.20.190">
    <property type="entry name" value="Phosphatidylinositol (PI) phosphodiesterase"/>
    <property type="match status" value="1"/>
</dbReference>
<dbReference type="EC" id="3.1.4.46" evidence="2"/>
<dbReference type="RefSeq" id="WP_192883874.1">
    <property type="nucleotide sequence ID" value="NZ_CP028290.1"/>
</dbReference>
<proteinExistence type="inferred from homology"/>
<feature type="signal peptide" evidence="7">
    <location>
        <begin position="1"/>
        <end position="28"/>
    </location>
</feature>
<evidence type="ECO:0000256" key="5">
    <source>
        <dbReference type="ARBA" id="ARBA00022801"/>
    </source>
</evidence>
<dbReference type="Proteomes" id="UP000199317">
    <property type="component" value="Unassembled WGS sequence"/>
</dbReference>
<dbReference type="PROSITE" id="PS51704">
    <property type="entry name" value="GP_PDE"/>
    <property type="match status" value="1"/>
</dbReference>
<feature type="domain" description="GP-PDE" evidence="8">
    <location>
        <begin position="49"/>
        <end position="398"/>
    </location>
</feature>
<evidence type="ECO:0000256" key="2">
    <source>
        <dbReference type="ARBA" id="ARBA00012247"/>
    </source>
</evidence>
<evidence type="ECO:0000256" key="1">
    <source>
        <dbReference type="ARBA" id="ARBA00007277"/>
    </source>
</evidence>
<dbReference type="AlphaFoldDB" id="A0A1H0K6J5"/>
<accession>A0A1H0K6J5</accession>
<dbReference type="PANTHER" id="PTHR43620">
    <property type="entry name" value="GLYCEROPHOSPHORYL DIESTER PHOSPHODIESTERASE"/>
    <property type="match status" value="1"/>
</dbReference>
<protein>
    <recommendedName>
        <fullName evidence="2">glycerophosphodiester phosphodiesterase</fullName>
        <ecNumber evidence="2">3.1.4.46</ecNumber>
    </recommendedName>
</protein>
<dbReference type="CDD" id="cd08602">
    <property type="entry name" value="GDPD_ScGlpQ1_like"/>
    <property type="match status" value="1"/>
</dbReference>
<reference evidence="10" key="1">
    <citation type="submission" date="2016-10" db="EMBL/GenBank/DDBJ databases">
        <authorList>
            <person name="Varghese N."/>
            <person name="Submissions S."/>
        </authorList>
    </citation>
    <scope>NUCLEOTIDE SEQUENCE [LARGE SCALE GENOMIC DNA]</scope>
    <source>
        <strain evidence="10">DSM 17101</strain>
    </source>
</reference>